<evidence type="ECO:0000259" key="1">
    <source>
        <dbReference type="Pfam" id="PF12766"/>
    </source>
</evidence>
<dbReference type="PANTHER" id="PTHR28243:SF1">
    <property type="entry name" value="PYRIDOXAMINE 5'-PHOSPHATE OXIDASE ALR4036 FAMILY FMN-BINDING DOMAIN-CONTAINING PROTEIN"/>
    <property type="match status" value="1"/>
</dbReference>
<accession>A0A4P9ZNZ7</accession>
<proteinExistence type="predicted"/>
<gene>
    <name evidence="2" type="ORF">BJ085DRAFT_27664</name>
</gene>
<evidence type="ECO:0000313" key="3">
    <source>
        <dbReference type="Proteomes" id="UP000268162"/>
    </source>
</evidence>
<dbReference type="Gene3D" id="2.30.110.10">
    <property type="entry name" value="Electron Transport, Fmn-binding Protein, Chain A"/>
    <property type="match status" value="1"/>
</dbReference>
<reference evidence="3" key="1">
    <citation type="journal article" date="2018" name="Nat. Microbiol.">
        <title>Leveraging single-cell genomics to expand the fungal tree of life.</title>
        <authorList>
            <person name="Ahrendt S.R."/>
            <person name="Quandt C.A."/>
            <person name="Ciobanu D."/>
            <person name="Clum A."/>
            <person name="Salamov A."/>
            <person name="Andreopoulos B."/>
            <person name="Cheng J.F."/>
            <person name="Woyke T."/>
            <person name="Pelin A."/>
            <person name="Henrissat B."/>
            <person name="Reynolds N.K."/>
            <person name="Benny G.L."/>
            <person name="Smith M.E."/>
            <person name="James T.Y."/>
            <person name="Grigoriev I.V."/>
        </authorList>
    </citation>
    <scope>NUCLEOTIDE SEQUENCE [LARGE SCALE GENOMIC DNA]</scope>
    <source>
        <strain evidence="3">RSA 468</strain>
    </source>
</reference>
<dbReference type="Pfam" id="PF12766">
    <property type="entry name" value="Pyridox_oxase_2"/>
    <property type="match status" value="1"/>
</dbReference>
<protein>
    <submittedName>
        <fullName evidence="2">Pyridoxamine 5'-phosphate oxidase-domain-containing protein</fullName>
    </submittedName>
</protein>
<dbReference type="AlphaFoldDB" id="A0A4P9ZNZ7"/>
<dbReference type="STRING" id="215637.A0A4P9ZNZ7"/>
<sequence length="305" mass="34649">MTQSYIPAPWRTQLDATLAKNIEKAPDPFMVSVLQMSTVTTDGRPANRTIGHFGYVGEKPVHATLPAYIEAQADTDPDEKTAQIKSLAALGKYRSDIFVLETHMKTKKVAQIQENSAVELCWYFPYTGEQYRLRGNMHLLSSPSQAGSKERHRILDEQLRPFCHPVDEDVSPIPFDWETLRLNRLFNEPIAFRSWYTWDYNGQRLETLSEAERARAVGQMLDCPYLGEIPTRSPEEGGGLDTQSKEFGQTQHALANFALGLLQVEEVEYFNNNPATFGRIVYVRQPKDQGNQPGHSEWAKQTMIP</sequence>
<dbReference type="GO" id="GO:0010181">
    <property type="term" value="F:FMN binding"/>
    <property type="evidence" value="ECO:0007669"/>
    <property type="project" value="InterPro"/>
</dbReference>
<dbReference type="SUPFAM" id="SSF50475">
    <property type="entry name" value="FMN-binding split barrel"/>
    <property type="match status" value="1"/>
</dbReference>
<dbReference type="EMBL" id="ML002943">
    <property type="protein sequence ID" value="RKP35164.1"/>
    <property type="molecule type" value="Genomic_DNA"/>
</dbReference>
<organism evidence="2 3">
    <name type="scientific">Dimargaris cristalligena</name>
    <dbReference type="NCBI Taxonomy" id="215637"/>
    <lineage>
        <taxon>Eukaryota</taxon>
        <taxon>Fungi</taxon>
        <taxon>Fungi incertae sedis</taxon>
        <taxon>Zoopagomycota</taxon>
        <taxon>Kickxellomycotina</taxon>
        <taxon>Dimargaritomycetes</taxon>
        <taxon>Dimargaritales</taxon>
        <taxon>Dimargaritaceae</taxon>
        <taxon>Dimargaris</taxon>
    </lineage>
</organism>
<dbReference type="InterPro" id="IPR024624">
    <property type="entry name" value="Pyridox_Oxase_Alr4036_FMN-bd"/>
</dbReference>
<evidence type="ECO:0000313" key="2">
    <source>
        <dbReference type="EMBL" id="RKP35164.1"/>
    </source>
</evidence>
<keyword evidence="3" id="KW-1185">Reference proteome</keyword>
<name>A0A4P9ZNZ7_9FUNG</name>
<dbReference type="PANTHER" id="PTHR28243">
    <property type="entry name" value="AGL049CP"/>
    <property type="match status" value="1"/>
</dbReference>
<dbReference type="Proteomes" id="UP000268162">
    <property type="component" value="Unassembled WGS sequence"/>
</dbReference>
<dbReference type="InterPro" id="IPR012349">
    <property type="entry name" value="Split_barrel_FMN-bd"/>
</dbReference>
<feature type="domain" description="Pyridoxamine 5'-phosphate oxidase Alr4036 family FMN-binding" evidence="1">
    <location>
        <begin position="8"/>
        <end position="140"/>
    </location>
</feature>